<dbReference type="Proteomes" id="UP001583193">
    <property type="component" value="Unassembled WGS sequence"/>
</dbReference>
<feature type="compositionally biased region" description="Basic and acidic residues" evidence="1">
    <location>
        <begin position="482"/>
        <end position="528"/>
    </location>
</feature>
<dbReference type="EMBL" id="JAVDPF010000009">
    <property type="protein sequence ID" value="KAL1880335.1"/>
    <property type="molecule type" value="Genomic_DNA"/>
</dbReference>
<reference evidence="3 4" key="1">
    <citation type="journal article" date="2024" name="IMA Fungus">
        <title>IMA Genome - F19 : A genome assembly and annotation guide to empower mycologists, including annotated draft genome sequences of Ceratocystis pirilliformis, Diaporthe australafricana, Fusarium ophioides, Paecilomyces lecythidis, and Sporothrix stenoceras.</title>
        <authorList>
            <person name="Aylward J."/>
            <person name="Wilson A.M."/>
            <person name="Visagie C.M."/>
            <person name="Spraker J."/>
            <person name="Barnes I."/>
            <person name="Buitendag C."/>
            <person name="Ceriani C."/>
            <person name="Del Mar Angel L."/>
            <person name="du Plessis D."/>
            <person name="Fuchs T."/>
            <person name="Gasser K."/>
            <person name="Kramer D."/>
            <person name="Li W."/>
            <person name="Munsamy K."/>
            <person name="Piso A."/>
            <person name="Price J.L."/>
            <person name="Sonnekus B."/>
            <person name="Thomas C."/>
            <person name="van der Nest A."/>
            <person name="van Dijk A."/>
            <person name="van Heerden A."/>
            <person name="van Vuuren N."/>
            <person name="Yilmaz N."/>
            <person name="Duong T.A."/>
            <person name="van der Merwe N.A."/>
            <person name="Wingfield M.J."/>
            <person name="Wingfield B.D."/>
        </authorList>
    </citation>
    <scope>NUCLEOTIDE SEQUENCE [LARGE SCALE GENOMIC DNA]</scope>
    <source>
        <strain evidence="3 4">CMW 18167</strain>
    </source>
</reference>
<feature type="compositionally biased region" description="Low complexity" evidence="1">
    <location>
        <begin position="196"/>
        <end position="216"/>
    </location>
</feature>
<proteinExistence type="predicted"/>
<dbReference type="PANTHER" id="PTHR13526">
    <property type="entry name" value="TRANSCRIPTION FACTOR SPT20 HOMOLOG"/>
    <property type="match status" value="1"/>
</dbReference>
<evidence type="ECO:0000313" key="3">
    <source>
        <dbReference type="EMBL" id="KAL1880335.1"/>
    </source>
</evidence>
<feature type="compositionally biased region" description="Polar residues" evidence="1">
    <location>
        <begin position="555"/>
        <end position="588"/>
    </location>
</feature>
<feature type="domain" description="Spt20-like SEP" evidence="2">
    <location>
        <begin position="124"/>
        <end position="395"/>
    </location>
</feature>
<feature type="region of interest" description="Disordered" evidence="1">
    <location>
        <begin position="795"/>
        <end position="822"/>
    </location>
</feature>
<feature type="region of interest" description="Disordered" evidence="1">
    <location>
        <begin position="482"/>
        <end position="654"/>
    </location>
</feature>
<accession>A0ABR3XXA8</accession>
<dbReference type="PANTHER" id="PTHR13526:SF8">
    <property type="entry name" value="TRANSCRIPTION FACTOR SPT20 HOMOLOG"/>
    <property type="match status" value="1"/>
</dbReference>
<feature type="compositionally biased region" description="Low complexity" evidence="1">
    <location>
        <begin position="745"/>
        <end position="772"/>
    </location>
</feature>
<feature type="region of interest" description="Disordered" evidence="1">
    <location>
        <begin position="196"/>
        <end position="296"/>
    </location>
</feature>
<gene>
    <name evidence="3" type="ORF">Plec18167_003739</name>
</gene>
<name>A0ABR3XXA8_9EURO</name>
<comment type="caution">
    <text evidence="3">The sequence shown here is derived from an EMBL/GenBank/DDBJ whole genome shotgun (WGS) entry which is preliminary data.</text>
</comment>
<feature type="region of interest" description="Disordered" evidence="1">
    <location>
        <begin position="1"/>
        <end position="103"/>
    </location>
</feature>
<feature type="region of interest" description="Disordered" evidence="1">
    <location>
        <begin position="736"/>
        <end position="772"/>
    </location>
</feature>
<sequence length="940" mass="103911">MATAVSKPASQPPKMKRPPPPFVQTGVNGVKPSQPSASPSSSSKRLPGAGQPSSSSSAGGSAVNGTNNRPIQRPKKEMPKPNEPASRLQRPSTRTSVAEADRRVSKKFPEPYVKTTSYILKKYSKCPPSLIIHLHPTHFRFDQQDGSFPYNSEMKVIIEHIRAGTVPHDMLEELLRAGVRFYEGCLIVRVVDHKSVSAQTSKTSSSSTDENNSPFSIHNYNQHVTPSAYVPYPKQNQTIPEKPDSKSSGASGSGTDAKATDDSAANSGKQSEPDDKTPEKQPVQKPRVFTTVLHPTPRSLYSELTLLSTTPDPRAVNKKQAVPNGASRTPSTSGPQPSSLSTTTTDRGPPAKRQKMLVEPHELHECESKLVRALAPPLFLDPVDSLEATRDLLKFLESPLHRDSPPSPKTRKRTVAELAADEALAAEEERFMLIMDERLEPTVSAATGAAKTAAVDDAGGVAPFEPRFSRFKTLENIRLQHEEKAKREHERKLQQDHIKRQQQEQERERRRALEQRQAEEHAKDEARRQQLAAQQAQAQLAAQQQNRHPMAQANGMAQVSQGPQSSPVVRNQTPHNTSSPLVGSSMGTQPGVPMTMTASAQGAGSPPRPPSALQHAHPGVMAHPMAASRSQQGPSRNGTPQMSHGTPSMPQATPVMRNVTPTQRMSHGSPNASSMAQTPVMGHAMMGTPQMGNNMGLTPQQQLLFQQRQQQLLAQQGLGGHGQFTPQQIAQMQANLHAQQNIQSHQQPIMQPHQAQQNQHHPQQQQHNASMQKLQTQQAYQAQLMRAQLVQMQMAQQQQHGQQQHHQGSPPQMTPQQQQQQQMLLNAAQANGGHLPQNFQGMAMNQRYQQVYQQRLLRLRQEMAQRYMPEYGPPTQYPPQIAQQYGPGLERSARTWVHELMRRDRESSQQQQQRASQVAAVQAQVMQQQQQNMMHGGMGK</sequence>
<evidence type="ECO:0000313" key="4">
    <source>
        <dbReference type="Proteomes" id="UP001583193"/>
    </source>
</evidence>
<dbReference type="Pfam" id="PF12090">
    <property type="entry name" value="Spt20_SEP"/>
    <property type="match status" value="1"/>
</dbReference>
<protein>
    <recommendedName>
        <fullName evidence="2">Spt20-like SEP domain-containing protein</fullName>
    </recommendedName>
</protein>
<dbReference type="InterPro" id="IPR046468">
    <property type="entry name" value="Spt20-like_SEP"/>
</dbReference>
<evidence type="ECO:0000259" key="2">
    <source>
        <dbReference type="Pfam" id="PF12090"/>
    </source>
</evidence>
<feature type="region of interest" description="Disordered" evidence="1">
    <location>
        <begin position="311"/>
        <end position="354"/>
    </location>
</feature>
<feature type="compositionally biased region" description="Polar residues" evidence="1">
    <location>
        <begin position="628"/>
        <end position="651"/>
    </location>
</feature>
<feature type="compositionally biased region" description="Low complexity" evidence="1">
    <location>
        <begin position="529"/>
        <end position="545"/>
    </location>
</feature>
<feature type="compositionally biased region" description="Low complexity" evidence="1">
    <location>
        <begin position="32"/>
        <end position="61"/>
    </location>
</feature>
<dbReference type="InterPro" id="IPR021950">
    <property type="entry name" value="Spt20"/>
</dbReference>
<evidence type="ECO:0000256" key="1">
    <source>
        <dbReference type="SAM" id="MobiDB-lite"/>
    </source>
</evidence>
<feature type="compositionally biased region" description="Polar residues" evidence="1">
    <location>
        <begin position="326"/>
        <end position="346"/>
    </location>
</feature>
<organism evidence="3 4">
    <name type="scientific">Paecilomyces lecythidis</name>
    <dbReference type="NCBI Taxonomy" id="3004212"/>
    <lineage>
        <taxon>Eukaryota</taxon>
        <taxon>Fungi</taxon>
        <taxon>Dikarya</taxon>
        <taxon>Ascomycota</taxon>
        <taxon>Pezizomycotina</taxon>
        <taxon>Eurotiomycetes</taxon>
        <taxon>Eurotiomycetidae</taxon>
        <taxon>Eurotiales</taxon>
        <taxon>Thermoascaceae</taxon>
        <taxon>Paecilomyces</taxon>
    </lineage>
</organism>
<keyword evidence="4" id="KW-1185">Reference proteome</keyword>